<proteinExistence type="predicted"/>
<gene>
    <name evidence="1" type="primary">59</name>
    <name evidence="1" type="ORF">SEA_CUMBERBATCH_59</name>
</gene>
<accession>A0A6M9Z415</accession>
<reference evidence="1 2" key="1">
    <citation type="submission" date="2020-05" db="EMBL/GenBank/DDBJ databases">
        <authorList>
            <person name="Laub-Tracy J.R."/>
            <person name="Muniz M.L."/>
            <person name="Winchester L."/>
            <person name="Maneekul J."/>
            <person name="Nayek S."/>
            <person name="Hughes L.E."/>
            <person name="Garlena R.A."/>
            <person name="Russell D.A."/>
            <person name="Pope W.H."/>
            <person name="Jacobs-Sera D."/>
            <person name="Hatfull G.F."/>
        </authorList>
    </citation>
    <scope>NUCLEOTIDE SEQUENCE [LARGE SCALE GENOMIC DNA]</scope>
</reference>
<evidence type="ECO:0000313" key="1">
    <source>
        <dbReference type="EMBL" id="QKN87701.1"/>
    </source>
</evidence>
<protein>
    <recommendedName>
        <fullName evidence="3">DUF732 domain-containing protein</fullName>
    </recommendedName>
</protein>
<dbReference type="Proteomes" id="UP000509231">
    <property type="component" value="Segment"/>
</dbReference>
<dbReference type="GeneID" id="80026228"/>
<organism evidence="1 2">
    <name type="scientific">Streptomyces phage Cumberbatch</name>
    <dbReference type="NCBI Taxonomy" id="2736271"/>
    <lineage>
        <taxon>Viruses</taxon>
        <taxon>Duplodnaviria</taxon>
        <taxon>Heunggongvirae</taxon>
        <taxon>Uroviricota</taxon>
        <taxon>Caudoviricetes</taxon>
        <taxon>Ignaciovirus</taxon>
        <taxon>Ignaciovirus cumberbatch</taxon>
    </lineage>
</organism>
<sequence>MRRPAALLATAAALVALTACTTDGTAPAKAAPTPTPTKTTDWAALEKAAGIPPEPTGADRDAYLDAIRAVDPRIVEDEEKAIDAGRNQCSSLAKPNGKENWLAAQRFGNDARPLSDAQGKALNAALRKTLCPK</sequence>
<dbReference type="RefSeq" id="YP_010756469.1">
    <property type="nucleotide sequence ID" value="NC_073488.1"/>
</dbReference>
<dbReference type="EMBL" id="MT451982">
    <property type="protein sequence ID" value="QKN87701.1"/>
    <property type="molecule type" value="Genomic_DNA"/>
</dbReference>
<keyword evidence="2" id="KW-1185">Reference proteome</keyword>
<dbReference type="KEGG" id="vg:80026228"/>
<evidence type="ECO:0000313" key="2">
    <source>
        <dbReference type="Proteomes" id="UP000509231"/>
    </source>
</evidence>
<evidence type="ECO:0008006" key="3">
    <source>
        <dbReference type="Google" id="ProtNLM"/>
    </source>
</evidence>
<name>A0A6M9Z415_9CAUD</name>
<dbReference type="PROSITE" id="PS51257">
    <property type="entry name" value="PROKAR_LIPOPROTEIN"/>
    <property type="match status" value="1"/>
</dbReference>